<dbReference type="AlphaFoldDB" id="A0A831PHM1"/>
<accession>A0A831PHM1</accession>
<evidence type="ECO:0000256" key="1">
    <source>
        <dbReference type="ARBA" id="ARBA00004236"/>
    </source>
</evidence>
<evidence type="ECO:0000256" key="5">
    <source>
        <dbReference type="ARBA" id="ARBA00023136"/>
    </source>
</evidence>
<dbReference type="GO" id="GO:0005886">
    <property type="term" value="C:plasma membrane"/>
    <property type="evidence" value="ECO:0007669"/>
    <property type="project" value="UniProtKB-SubCell"/>
</dbReference>
<proteinExistence type="predicted"/>
<keyword evidence="3" id="KW-0328">Glycosyltransferase</keyword>
<protein>
    <submittedName>
        <fullName evidence="6">Glycosyltransferase family 2 protein</fullName>
    </submittedName>
</protein>
<dbReference type="PANTHER" id="PTHR43646:SF2">
    <property type="entry name" value="GLYCOSYLTRANSFERASE 2-LIKE DOMAIN-CONTAINING PROTEIN"/>
    <property type="match status" value="1"/>
</dbReference>
<dbReference type="GO" id="GO:0016757">
    <property type="term" value="F:glycosyltransferase activity"/>
    <property type="evidence" value="ECO:0007669"/>
    <property type="project" value="UniProtKB-KW"/>
</dbReference>
<keyword evidence="5" id="KW-0472">Membrane</keyword>
<dbReference type="Gene3D" id="3.90.550.10">
    <property type="entry name" value="Spore Coat Polysaccharide Biosynthesis Protein SpsA, Chain A"/>
    <property type="match status" value="1"/>
</dbReference>
<evidence type="ECO:0000313" key="6">
    <source>
        <dbReference type="EMBL" id="HDR47013.1"/>
    </source>
</evidence>
<evidence type="ECO:0000256" key="3">
    <source>
        <dbReference type="ARBA" id="ARBA00022676"/>
    </source>
</evidence>
<name>A0A831PHM1_9BACT</name>
<dbReference type="SUPFAM" id="SSF53448">
    <property type="entry name" value="Nucleotide-diphospho-sugar transferases"/>
    <property type="match status" value="1"/>
</dbReference>
<evidence type="ECO:0000256" key="2">
    <source>
        <dbReference type="ARBA" id="ARBA00022475"/>
    </source>
</evidence>
<organism evidence="6">
    <name type="scientific">Geoalkalibacter subterraneus</name>
    <dbReference type="NCBI Taxonomy" id="483547"/>
    <lineage>
        <taxon>Bacteria</taxon>
        <taxon>Pseudomonadati</taxon>
        <taxon>Thermodesulfobacteriota</taxon>
        <taxon>Desulfuromonadia</taxon>
        <taxon>Desulfuromonadales</taxon>
        <taxon>Geoalkalibacteraceae</taxon>
        <taxon>Geoalkalibacter</taxon>
    </lineage>
</organism>
<dbReference type="CDD" id="cd00761">
    <property type="entry name" value="Glyco_tranf_GTA_type"/>
    <property type="match status" value="1"/>
</dbReference>
<comment type="subcellular location">
    <subcellularLocation>
        <location evidence="1">Cell membrane</location>
    </subcellularLocation>
</comment>
<evidence type="ECO:0000256" key="4">
    <source>
        <dbReference type="ARBA" id="ARBA00022679"/>
    </source>
</evidence>
<gene>
    <name evidence="6" type="ORF">ENN94_04855</name>
</gene>
<dbReference type="InterPro" id="IPR029044">
    <property type="entry name" value="Nucleotide-diphossugar_trans"/>
</dbReference>
<dbReference type="EMBL" id="DSDO01000337">
    <property type="protein sequence ID" value="HDR47013.1"/>
    <property type="molecule type" value="Genomic_DNA"/>
</dbReference>
<dbReference type="PANTHER" id="PTHR43646">
    <property type="entry name" value="GLYCOSYLTRANSFERASE"/>
    <property type="match status" value="1"/>
</dbReference>
<comment type="caution">
    <text evidence="6">The sequence shown here is derived from an EMBL/GenBank/DDBJ whole genome shotgun (WGS) entry which is preliminary data.</text>
</comment>
<sequence>MERRLRKYLASRAVLTPWQLEGNSASVVDAAIVIPALAEAETLPATLQSLAANDSELLQRALVIVVVNQRADASATQRCTNEATLAWLNSQCSRPLQLAWIDAVSPGLELPPGQGVGLARKIGFDAALLRLNWNNDPFLISLDADTLVDSDYLTALFHHFATAQQSAAVLPFRHQPGADSGEEKAIRAYELYLRSYLFGLQQAESPYAYHSIGSAFACRAQGYIAAGGMNRRLAGEDFYFLQQLHKVSGVVALQGTVVHPAPRCSDRVPFGTGRIVAQHQQGDIPAYRFVDVHAFGLLQKWLRVVTALSDGTADELLRRARHLSTDLEKFLEERNFAVVWQRLQHNHAGHRQRLRAFHHWFDALRTRQLLTRLSQTSGDPTPLVSELLRWGGHAGYHDAMSQLTLLEGLQGVVGPEYLAVAQPGITRFCLAIPAQ</sequence>
<reference evidence="6" key="1">
    <citation type="journal article" date="2020" name="mSystems">
        <title>Genome- and Community-Level Interaction Insights into Carbon Utilization and Element Cycling Functions of Hydrothermarchaeota in Hydrothermal Sediment.</title>
        <authorList>
            <person name="Zhou Z."/>
            <person name="Liu Y."/>
            <person name="Xu W."/>
            <person name="Pan J."/>
            <person name="Luo Z.H."/>
            <person name="Li M."/>
        </authorList>
    </citation>
    <scope>NUCLEOTIDE SEQUENCE [LARGE SCALE GENOMIC DNA]</scope>
    <source>
        <strain evidence="6">SpSt-1220</strain>
    </source>
</reference>
<dbReference type="Proteomes" id="UP000886162">
    <property type="component" value="Unassembled WGS sequence"/>
</dbReference>
<keyword evidence="2" id="KW-1003">Cell membrane</keyword>
<keyword evidence="4" id="KW-0808">Transferase</keyword>